<accession>A0A0B2V5T5</accession>
<evidence type="ECO:0000256" key="1">
    <source>
        <dbReference type="SAM" id="Phobius"/>
    </source>
</evidence>
<name>A0A0B2V5T5_TOXCA</name>
<dbReference type="Proteomes" id="UP000031036">
    <property type="component" value="Unassembled WGS sequence"/>
</dbReference>
<feature type="transmembrane region" description="Helical" evidence="1">
    <location>
        <begin position="12"/>
        <end position="34"/>
    </location>
</feature>
<reference evidence="2 3" key="1">
    <citation type="submission" date="2014-11" db="EMBL/GenBank/DDBJ databases">
        <title>Genetic blueprint of the zoonotic pathogen Toxocara canis.</title>
        <authorList>
            <person name="Zhu X.-Q."/>
            <person name="Korhonen P.K."/>
            <person name="Cai H."/>
            <person name="Young N.D."/>
            <person name="Nejsum P."/>
            <person name="von Samson-Himmelstjerna G."/>
            <person name="Boag P.R."/>
            <person name="Tan P."/>
            <person name="Li Q."/>
            <person name="Min J."/>
            <person name="Yang Y."/>
            <person name="Wang X."/>
            <person name="Fang X."/>
            <person name="Hall R.S."/>
            <person name="Hofmann A."/>
            <person name="Sternberg P.W."/>
            <person name="Jex A.R."/>
            <person name="Gasser R.B."/>
        </authorList>
    </citation>
    <scope>NUCLEOTIDE SEQUENCE [LARGE SCALE GENOMIC DNA]</scope>
    <source>
        <strain evidence="2">PN_DK_2014</strain>
    </source>
</reference>
<keyword evidence="3" id="KW-1185">Reference proteome</keyword>
<evidence type="ECO:0000313" key="2">
    <source>
        <dbReference type="EMBL" id="KHN76874.1"/>
    </source>
</evidence>
<evidence type="ECO:0000313" key="3">
    <source>
        <dbReference type="Proteomes" id="UP000031036"/>
    </source>
</evidence>
<keyword evidence="1" id="KW-0812">Transmembrane</keyword>
<keyword evidence="1" id="KW-1133">Transmembrane helix</keyword>
<sequence length="100" mass="11211">MKLQCVDLPSLPFFILYIGILLLRDIALLLNASLCIDFGDRLLSVGISPPRDSEASPTTGEWPPGWCPRSDRGITAHLEWYTPGTRQWRVLNAFPLSVLM</sequence>
<keyword evidence="1" id="KW-0472">Membrane</keyword>
<proteinExistence type="predicted"/>
<organism evidence="2 3">
    <name type="scientific">Toxocara canis</name>
    <name type="common">Canine roundworm</name>
    <dbReference type="NCBI Taxonomy" id="6265"/>
    <lineage>
        <taxon>Eukaryota</taxon>
        <taxon>Metazoa</taxon>
        <taxon>Ecdysozoa</taxon>
        <taxon>Nematoda</taxon>
        <taxon>Chromadorea</taxon>
        <taxon>Rhabditida</taxon>
        <taxon>Spirurina</taxon>
        <taxon>Ascaridomorpha</taxon>
        <taxon>Ascaridoidea</taxon>
        <taxon>Toxocaridae</taxon>
        <taxon>Toxocara</taxon>
    </lineage>
</organism>
<protein>
    <submittedName>
        <fullName evidence="2">Uncharacterized protein</fullName>
    </submittedName>
</protein>
<gene>
    <name evidence="2" type="ORF">Tcan_03726</name>
</gene>
<comment type="caution">
    <text evidence="2">The sequence shown here is derived from an EMBL/GenBank/DDBJ whole genome shotgun (WGS) entry which is preliminary data.</text>
</comment>
<dbReference type="AlphaFoldDB" id="A0A0B2V5T5"/>
<dbReference type="EMBL" id="JPKZ01002397">
    <property type="protein sequence ID" value="KHN76874.1"/>
    <property type="molecule type" value="Genomic_DNA"/>
</dbReference>